<feature type="region of interest" description="Disordered" evidence="9">
    <location>
        <begin position="360"/>
        <end position="397"/>
    </location>
</feature>
<dbReference type="CDD" id="cd00176">
    <property type="entry name" value="SPEC"/>
    <property type="match status" value="1"/>
</dbReference>
<keyword evidence="8" id="KW-0175">Coiled coil</keyword>
<gene>
    <name evidence="11" type="ORF">PV327_006985</name>
</gene>
<evidence type="ECO:0000256" key="5">
    <source>
        <dbReference type="ARBA" id="ARBA00023136"/>
    </source>
</evidence>
<dbReference type="InterPro" id="IPR012315">
    <property type="entry name" value="KASH"/>
</dbReference>
<keyword evidence="12" id="KW-1185">Reference proteome</keyword>
<dbReference type="SMART" id="SM01249">
    <property type="entry name" value="KASH"/>
    <property type="match status" value="1"/>
</dbReference>
<evidence type="ECO:0000313" key="11">
    <source>
        <dbReference type="EMBL" id="KAK0163286.1"/>
    </source>
</evidence>
<feature type="compositionally biased region" description="Polar residues" evidence="9">
    <location>
        <begin position="914"/>
        <end position="932"/>
    </location>
</feature>
<feature type="compositionally biased region" description="Polar residues" evidence="9">
    <location>
        <begin position="722"/>
        <end position="731"/>
    </location>
</feature>
<feature type="compositionally biased region" description="Basic and acidic residues" evidence="9">
    <location>
        <begin position="286"/>
        <end position="296"/>
    </location>
</feature>
<sequence>MELTFSNVSGTANTMKTSFSCSSLRRSSESLEASEHARMRVDRPYNSLTKKRKDPNQEYCQRTWISRDDCKDDFWAAIRSNYDYIMDTNLIDSCKEANGELVWDEGDVSTLSWGLKEVSCQFSELYTWLGVLQELVYSKEENLLDKSLRAAHMEELRRKAYRRRLFNEQATKLVARAPSLKDEVAWRVDNLNAKWELVEQIMAPTQPTSDHQDVSADFEHEVKCLRKWLREMESRLQPLSFRIDWTRSELEEKATEHMVLQKDIEAHGRIVSSVVKLGERVAKQQGVKEEKQHQEFECQQQDQDQSGENSQHPNRQLQSIRIANSLERRWHLLFLRALEWQCHIETLATRVYNKSAVSCRCSSDSDEEPVTKQPRLSRRQSRDYGRVRDISDGHRGRVGRKGVVRHCGSSSRRRNCEIEVNSSCCSDSDMSSGSQHNDEESYFEDDLEQLCVTETKTNSVGILEKHTNSSVQGDQGEEGDIEEVSDDEMPPILNTTATMAPISDIDEVDGLRERITNGNTTILKDSPKRRKTFDETSTFNTSDRKSKNCATFYFKHRDTDSEADVVQNENELTSHNVIDESSEEEWTYTTTSPTDNCQVLLEQKKTNVVVRLDFGEPVKVEKIENLEFMREDMKILEEDEEENEKQSKKFSKNGGDSEDETKNDIQRLILEVEKLVSEEGRNGVSKSVSAFILEDQGTNNYRAKYARIKEWLKLNSNQYLEDNSSSQNWQPLDSCDASGEYTTGESDGEKQSESSEDLQSSVATYRRLSNGKGLGCVSQSVSQETFKDNDKTSIIDINQHVEPIDMSSPKVVMRSKKKSDGPRPWSVSCVFRQLNSTNESNISQLSISETALHQLITSPPTKSASFDDAGSRAPFNNSATTLLEEPSRSIRNTFIRKKKSRLRKKNLSRKSESGSDVINAINSGGSDSASVSNNQRSCMRKFLDNRGVRTSSSTTISKPDCYRCIVSLMSYGSTISCPHHNEGLVEKGIVSVPPPSIKLICCTPDPVSSGDTEDINCTRKHKNDNIINIENVIINRNDAVASPINCDSDIEKNSLGNNSFSEQAWDSYQEKYMSEPYSEAADVETARRLLEFGDDYRNFLDSQSDCASSFSAVRSCSSPIISSGLNCTVAESSGDSDSDTEDHRRLIEKSYKKLLVMENHFARANGIRAMKDNMELEYVCKENIRCLQTVMQQNNSRRGEKSLKRVCGLTERWENLSQKAEEAQRASVLQREMAAMHLEFRAAHERLSSHEIILGPAHAIEKSINSITTELATLRERKNAMLALNVSAHRLITDLGAAATSVSVSLKDTVADLYRVWDETFQRGSQQLCALESVQQFSARFNELQCALRRDKDTLAVLDAALQAGATTEVASSVRDVARLLSEKQDVNCQDTIKDETLTPESGQKFIEAGLMMSLGQEGGTFSDSGISDSGSEQELSERERRLAALRRLTRTLESQLAPGSEALMELWQRVEDAEIELRSLQKQCRELIVRTATSVEAKISNRNSQIKSSSKRKKRSLSCDLEISKEFVHSVGDGDPEEDPSVSQNWIWRILRTALPFQLAIVALLCAACLLEPNCCEASNALNLSFTPQLRYVRGPPPV</sequence>
<keyword evidence="6" id="KW-0539">Nucleus</keyword>
<comment type="caution">
    <text evidence="11">The sequence shown here is derived from an EMBL/GenBank/DDBJ whole genome shotgun (WGS) entry which is preliminary data.</text>
</comment>
<evidence type="ECO:0000256" key="9">
    <source>
        <dbReference type="SAM" id="MobiDB-lite"/>
    </source>
</evidence>
<dbReference type="InterPro" id="IPR018159">
    <property type="entry name" value="Spectrin/alpha-actinin"/>
</dbReference>
<dbReference type="GO" id="GO:0031965">
    <property type="term" value="C:nuclear membrane"/>
    <property type="evidence" value="ECO:0007669"/>
    <property type="project" value="UniProtKB-SubCell"/>
</dbReference>
<feature type="compositionally biased region" description="Acidic residues" evidence="9">
    <location>
        <begin position="475"/>
        <end position="484"/>
    </location>
</feature>
<dbReference type="EMBL" id="JAQQBR010001833">
    <property type="protein sequence ID" value="KAK0163286.1"/>
    <property type="molecule type" value="Genomic_DNA"/>
</dbReference>
<feature type="topological domain" description="Cytoplasmic" evidence="7">
    <location>
        <begin position="1"/>
        <end position="1553"/>
    </location>
</feature>
<feature type="region of interest" description="Disordered" evidence="9">
    <location>
        <begin position="286"/>
        <end position="315"/>
    </location>
</feature>
<evidence type="ECO:0000256" key="6">
    <source>
        <dbReference type="ARBA" id="ARBA00023242"/>
    </source>
</evidence>
<dbReference type="Gene3D" id="1.20.58.60">
    <property type="match status" value="1"/>
</dbReference>
<evidence type="ECO:0000256" key="8">
    <source>
        <dbReference type="SAM" id="Coils"/>
    </source>
</evidence>
<dbReference type="GO" id="GO:0007097">
    <property type="term" value="P:nuclear migration"/>
    <property type="evidence" value="ECO:0007669"/>
    <property type="project" value="TreeGrafter"/>
</dbReference>
<feature type="coiled-coil region" evidence="8">
    <location>
        <begin position="1436"/>
        <end position="1491"/>
    </location>
</feature>
<dbReference type="SUPFAM" id="SSF46966">
    <property type="entry name" value="Spectrin repeat"/>
    <property type="match status" value="1"/>
</dbReference>
<comment type="subcellular location">
    <subcellularLocation>
        <location evidence="1">Nucleus membrane</location>
    </subcellularLocation>
</comment>
<feature type="domain" description="KASH" evidence="10">
    <location>
        <begin position="1545"/>
        <end position="1600"/>
    </location>
</feature>
<reference evidence="11" key="1">
    <citation type="journal article" date="2023" name="bioRxiv">
        <title>Scaffold-level genome assemblies of two parasitoid biocontrol wasps reveal the parthenogenesis mechanism and an associated novel virus.</title>
        <authorList>
            <person name="Inwood S."/>
            <person name="Skelly J."/>
            <person name="Guhlin J."/>
            <person name="Harrop T."/>
            <person name="Goldson S."/>
            <person name="Dearden P."/>
        </authorList>
    </citation>
    <scope>NUCLEOTIDE SEQUENCE</scope>
    <source>
        <strain evidence="11">Lincoln</strain>
        <tissue evidence="11">Whole body</tissue>
    </source>
</reference>
<dbReference type="GO" id="GO:0019894">
    <property type="term" value="F:kinesin binding"/>
    <property type="evidence" value="ECO:0007669"/>
    <property type="project" value="TreeGrafter"/>
</dbReference>
<feature type="compositionally biased region" description="Basic residues" evidence="9">
    <location>
        <begin position="898"/>
        <end position="908"/>
    </location>
</feature>
<organism evidence="11 12">
    <name type="scientific">Microctonus hyperodae</name>
    <name type="common">Parasitoid wasp</name>
    <dbReference type="NCBI Taxonomy" id="165561"/>
    <lineage>
        <taxon>Eukaryota</taxon>
        <taxon>Metazoa</taxon>
        <taxon>Ecdysozoa</taxon>
        <taxon>Arthropoda</taxon>
        <taxon>Hexapoda</taxon>
        <taxon>Insecta</taxon>
        <taxon>Pterygota</taxon>
        <taxon>Neoptera</taxon>
        <taxon>Endopterygota</taxon>
        <taxon>Hymenoptera</taxon>
        <taxon>Apocrita</taxon>
        <taxon>Ichneumonoidea</taxon>
        <taxon>Braconidae</taxon>
        <taxon>Euphorinae</taxon>
        <taxon>Microctonus</taxon>
    </lineage>
</organism>
<dbReference type="Pfam" id="PF10541">
    <property type="entry name" value="KASH"/>
    <property type="match status" value="1"/>
</dbReference>
<feature type="topological domain" description="Perinuclear space" evidence="7">
    <location>
        <begin position="1575"/>
        <end position="1600"/>
    </location>
</feature>
<dbReference type="PANTHER" id="PTHR21524:SF5">
    <property type="entry name" value="SPECTRIN REPEAT CONTAINING NUCLEAR ENVELOPE PROTEIN 2"/>
    <property type="match status" value="1"/>
</dbReference>
<feature type="region of interest" description="Disordered" evidence="9">
    <location>
        <begin position="898"/>
        <end position="932"/>
    </location>
</feature>
<feature type="compositionally biased region" description="Low complexity" evidence="9">
    <location>
        <begin position="297"/>
        <end position="311"/>
    </location>
</feature>
<comment type="similarity">
    <text evidence="2">Belongs to the nesprin family.</text>
</comment>
<dbReference type="GO" id="GO:0048471">
    <property type="term" value="C:perinuclear region of cytoplasm"/>
    <property type="evidence" value="ECO:0007669"/>
    <property type="project" value="TreeGrafter"/>
</dbReference>
<feature type="region of interest" description="Disordered" evidence="9">
    <location>
        <begin position="463"/>
        <end position="484"/>
    </location>
</feature>
<evidence type="ECO:0000256" key="4">
    <source>
        <dbReference type="ARBA" id="ARBA00022989"/>
    </source>
</evidence>
<feature type="region of interest" description="Disordered" evidence="9">
    <location>
        <begin position="722"/>
        <end position="761"/>
    </location>
</feature>
<feature type="compositionally biased region" description="Basic and acidic residues" evidence="9">
    <location>
        <begin position="380"/>
        <end position="395"/>
    </location>
</feature>
<accession>A0AA39KJ59</accession>
<keyword evidence="5 7" id="KW-0472">Membrane</keyword>
<evidence type="ECO:0000256" key="1">
    <source>
        <dbReference type="ARBA" id="ARBA00004126"/>
    </source>
</evidence>
<evidence type="ECO:0000259" key="10">
    <source>
        <dbReference type="PROSITE" id="PS51049"/>
    </source>
</evidence>
<evidence type="ECO:0000256" key="3">
    <source>
        <dbReference type="ARBA" id="ARBA00022692"/>
    </source>
</evidence>
<name>A0AA39KJ59_MICHY</name>
<dbReference type="PANTHER" id="PTHR21524">
    <property type="entry name" value="SPECTRIN REPEAT CONTAINING NUCLEAR ENVELOPE PROTEIN 2"/>
    <property type="match status" value="1"/>
</dbReference>
<dbReference type="PROSITE" id="PS51049">
    <property type="entry name" value="KASH"/>
    <property type="match status" value="1"/>
</dbReference>
<keyword evidence="4" id="KW-1133">Transmembrane helix</keyword>
<proteinExistence type="inferred from homology"/>
<protein>
    <recommendedName>
        <fullName evidence="10">KASH domain-containing protein</fullName>
    </recommendedName>
</protein>
<dbReference type="Proteomes" id="UP001168972">
    <property type="component" value="Unassembled WGS sequence"/>
</dbReference>
<reference evidence="11" key="2">
    <citation type="submission" date="2023-03" db="EMBL/GenBank/DDBJ databases">
        <authorList>
            <person name="Inwood S.N."/>
            <person name="Skelly J.G."/>
            <person name="Guhlin J."/>
            <person name="Harrop T.W.R."/>
            <person name="Goldson S.G."/>
            <person name="Dearden P.K."/>
        </authorList>
    </citation>
    <scope>NUCLEOTIDE SEQUENCE</scope>
    <source>
        <strain evidence="11">Lincoln</strain>
        <tissue evidence="11">Whole body</tissue>
    </source>
</reference>
<keyword evidence="3 7" id="KW-0812">Transmembrane</keyword>
<evidence type="ECO:0000256" key="2">
    <source>
        <dbReference type="ARBA" id="ARBA00008619"/>
    </source>
</evidence>
<evidence type="ECO:0000313" key="12">
    <source>
        <dbReference type="Proteomes" id="UP001168972"/>
    </source>
</evidence>
<evidence type="ECO:0000256" key="7">
    <source>
        <dbReference type="PROSITE-ProRule" id="PRU00385"/>
    </source>
</evidence>
<feature type="region of interest" description="Disordered" evidence="9">
    <location>
        <begin position="637"/>
        <end position="662"/>
    </location>
</feature>
<dbReference type="GO" id="GO:0007010">
    <property type="term" value="P:cytoskeleton organization"/>
    <property type="evidence" value="ECO:0007669"/>
    <property type="project" value="TreeGrafter"/>
</dbReference>
<dbReference type="GO" id="GO:0006997">
    <property type="term" value="P:nucleus organization"/>
    <property type="evidence" value="ECO:0007669"/>
    <property type="project" value="TreeGrafter"/>
</dbReference>